<keyword evidence="2 4" id="KW-0238">DNA-binding</keyword>
<dbReference type="SUPFAM" id="SSF46689">
    <property type="entry name" value="Homeodomain-like"/>
    <property type="match status" value="1"/>
</dbReference>
<evidence type="ECO:0000256" key="3">
    <source>
        <dbReference type="ARBA" id="ARBA00023163"/>
    </source>
</evidence>
<evidence type="ECO:0000256" key="4">
    <source>
        <dbReference type="PROSITE-ProRule" id="PRU00335"/>
    </source>
</evidence>
<evidence type="ECO:0000313" key="6">
    <source>
        <dbReference type="EMBL" id="ABR46544.1"/>
    </source>
</evidence>
<dbReference type="AlphaFoldDB" id="A6TK26"/>
<dbReference type="PROSITE" id="PS50977">
    <property type="entry name" value="HTH_TETR_2"/>
    <property type="match status" value="1"/>
</dbReference>
<dbReference type="InterPro" id="IPR041490">
    <property type="entry name" value="KstR2_TetR_C"/>
</dbReference>
<keyword evidence="3" id="KW-0804">Transcription</keyword>
<dbReference type="RefSeq" id="WP_011971452.1">
    <property type="nucleotide sequence ID" value="NC_009633.1"/>
</dbReference>
<dbReference type="GO" id="GO:0003700">
    <property type="term" value="F:DNA-binding transcription factor activity"/>
    <property type="evidence" value="ECO:0007669"/>
    <property type="project" value="TreeGrafter"/>
</dbReference>
<dbReference type="GO" id="GO:0045892">
    <property type="term" value="P:negative regulation of DNA-templated transcription"/>
    <property type="evidence" value="ECO:0007669"/>
    <property type="project" value="UniProtKB-ARBA"/>
</dbReference>
<dbReference type="eggNOG" id="COG1309">
    <property type="taxonomic scope" value="Bacteria"/>
</dbReference>
<dbReference type="Pfam" id="PF00440">
    <property type="entry name" value="TetR_N"/>
    <property type="match status" value="1"/>
</dbReference>
<evidence type="ECO:0000259" key="5">
    <source>
        <dbReference type="PROSITE" id="PS50977"/>
    </source>
</evidence>
<keyword evidence="7" id="KW-1185">Reference proteome</keyword>
<name>A6TK26_ALKMQ</name>
<dbReference type="InterPro" id="IPR036271">
    <property type="entry name" value="Tet_transcr_reg_TetR-rel_C_sf"/>
</dbReference>
<dbReference type="GO" id="GO:0000976">
    <property type="term" value="F:transcription cis-regulatory region binding"/>
    <property type="evidence" value="ECO:0007669"/>
    <property type="project" value="TreeGrafter"/>
</dbReference>
<dbReference type="InterPro" id="IPR050109">
    <property type="entry name" value="HTH-type_TetR-like_transc_reg"/>
</dbReference>
<dbReference type="OrthoDB" id="9812993at2"/>
<dbReference type="Gene3D" id="1.10.357.10">
    <property type="entry name" value="Tetracycline Repressor, domain 2"/>
    <property type="match status" value="1"/>
</dbReference>
<dbReference type="Proteomes" id="UP000001572">
    <property type="component" value="Chromosome"/>
</dbReference>
<proteinExistence type="predicted"/>
<dbReference type="PANTHER" id="PTHR30055:SF234">
    <property type="entry name" value="HTH-TYPE TRANSCRIPTIONAL REGULATOR BETI"/>
    <property type="match status" value="1"/>
</dbReference>
<dbReference type="STRING" id="293826.Amet_0314"/>
<dbReference type="InterPro" id="IPR001647">
    <property type="entry name" value="HTH_TetR"/>
</dbReference>
<evidence type="ECO:0000256" key="2">
    <source>
        <dbReference type="ARBA" id="ARBA00023125"/>
    </source>
</evidence>
<dbReference type="FunFam" id="1.10.10.60:FF:000141">
    <property type="entry name" value="TetR family transcriptional regulator"/>
    <property type="match status" value="1"/>
</dbReference>
<dbReference type="EMBL" id="CP000724">
    <property type="protein sequence ID" value="ABR46544.1"/>
    <property type="molecule type" value="Genomic_DNA"/>
</dbReference>
<organism evidence="6 7">
    <name type="scientific">Alkaliphilus metalliredigens (strain QYMF)</name>
    <dbReference type="NCBI Taxonomy" id="293826"/>
    <lineage>
        <taxon>Bacteria</taxon>
        <taxon>Bacillati</taxon>
        <taxon>Bacillota</taxon>
        <taxon>Clostridia</taxon>
        <taxon>Peptostreptococcales</taxon>
        <taxon>Natronincolaceae</taxon>
        <taxon>Alkaliphilus</taxon>
    </lineage>
</organism>
<feature type="DNA-binding region" description="H-T-H motif" evidence="4">
    <location>
        <begin position="29"/>
        <end position="48"/>
    </location>
</feature>
<protein>
    <submittedName>
        <fullName evidence="6">Transcriptional regulator, TetR family</fullName>
    </submittedName>
</protein>
<accession>A6TK26</accession>
<evidence type="ECO:0000313" key="7">
    <source>
        <dbReference type="Proteomes" id="UP000001572"/>
    </source>
</evidence>
<keyword evidence="1" id="KW-0805">Transcription regulation</keyword>
<reference evidence="7" key="1">
    <citation type="journal article" date="2016" name="Genome Announc.">
        <title>Complete genome sequence of Alkaliphilus metalliredigens strain QYMF, an alkaliphilic and metal-reducing bacterium isolated from borax-contaminated leachate ponds.</title>
        <authorList>
            <person name="Hwang C."/>
            <person name="Copeland A."/>
            <person name="Lucas S."/>
            <person name="Lapidus A."/>
            <person name="Barry K."/>
            <person name="Detter J.C."/>
            <person name="Glavina Del Rio T."/>
            <person name="Hammon N."/>
            <person name="Israni S."/>
            <person name="Dalin E."/>
            <person name="Tice H."/>
            <person name="Pitluck S."/>
            <person name="Chertkov O."/>
            <person name="Brettin T."/>
            <person name="Bruce D."/>
            <person name="Han C."/>
            <person name="Schmutz J."/>
            <person name="Larimer F."/>
            <person name="Land M.L."/>
            <person name="Hauser L."/>
            <person name="Kyrpides N."/>
            <person name="Mikhailova N."/>
            <person name="Ye Q."/>
            <person name="Zhou J."/>
            <person name="Richardson P."/>
            <person name="Fields M.W."/>
        </authorList>
    </citation>
    <scope>NUCLEOTIDE SEQUENCE [LARGE SCALE GENOMIC DNA]</scope>
    <source>
        <strain evidence="7">QYMF</strain>
    </source>
</reference>
<dbReference type="Gene3D" id="1.10.10.60">
    <property type="entry name" value="Homeodomain-like"/>
    <property type="match status" value="1"/>
</dbReference>
<dbReference type="PRINTS" id="PR00455">
    <property type="entry name" value="HTHTETR"/>
</dbReference>
<evidence type="ECO:0000256" key="1">
    <source>
        <dbReference type="ARBA" id="ARBA00023015"/>
    </source>
</evidence>
<gene>
    <name evidence="6" type="ordered locus">Amet_0314</name>
</gene>
<dbReference type="HOGENOM" id="CLU_069356_12_2_9"/>
<dbReference type="PANTHER" id="PTHR30055">
    <property type="entry name" value="HTH-TYPE TRANSCRIPTIONAL REGULATOR RUTR"/>
    <property type="match status" value="1"/>
</dbReference>
<dbReference type="KEGG" id="amt:Amet_0314"/>
<feature type="domain" description="HTH tetR-type" evidence="5">
    <location>
        <begin position="6"/>
        <end position="66"/>
    </location>
</feature>
<sequence>MKDKREIGKEEIIQAAMTVFDKHGFHETKMKDIATEAGIGKGTLYEYFESKKELFRQMIIYKLNSYIEGIEKVIAHEGTTREKLMGFAAYHGGFMHEHHSKAEMIFLKSDSLPEEFKQWMVAGRNQIFRLMLSLIEEGMNRGELRKDLNKEIATAVIFGGIKEYYLDKIYCVGTKPGLAHDIENRLQSDY</sequence>
<dbReference type="SUPFAM" id="SSF48498">
    <property type="entry name" value="Tetracyclin repressor-like, C-terminal domain"/>
    <property type="match status" value="1"/>
</dbReference>
<dbReference type="InterPro" id="IPR009057">
    <property type="entry name" value="Homeodomain-like_sf"/>
</dbReference>
<dbReference type="Pfam" id="PF17932">
    <property type="entry name" value="TetR_C_24"/>
    <property type="match status" value="1"/>
</dbReference>